<dbReference type="HOGENOM" id="CLU_2094975_0_0_5"/>
<dbReference type="RefSeq" id="WP_011472724.1">
    <property type="nucleotide sequence ID" value="NC_007925.1"/>
</dbReference>
<protein>
    <submittedName>
        <fullName evidence="2">Uncharacterized protein</fullName>
    </submittedName>
</protein>
<gene>
    <name evidence="2" type="ordered locus">RPC_2271</name>
</gene>
<dbReference type="AlphaFoldDB" id="Q215W1"/>
<feature type="region of interest" description="Disordered" evidence="1">
    <location>
        <begin position="94"/>
        <end position="116"/>
    </location>
</feature>
<dbReference type="EMBL" id="CP000301">
    <property type="protein sequence ID" value="ABD87825.1"/>
    <property type="molecule type" value="Genomic_DNA"/>
</dbReference>
<name>Q215W1_RHOPB</name>
<dbReference type="KEGG" id="rpc:RPC_2271"/>
<organism evidence="2">
    <name type="scientific">Rhodopseudomonas palustris (strain BisB18)</name>
    <dbReference type="NCBI Taxonomy" id="316056"/>
    <lineage>
        <taxon>Bacteria</taxon>
        <taxon>Pseudomonadati</taxon>
        <taxon>Pseudomonadota</taxon>
        <taxon>Alphaproteobacteria</taxon>
        <taxon>Hyphomicrobiales</taxon>
        <taxon>Nitrobacteraceae</taxon>
        <taxon>Rhodopseudomonas</taxon>
    </lineage>
</organism>
<proteinExistence type="predicted"/>
<feature type="compositionally biased region" description="Polar residues" evidence="1">
    <location>
        <begin position="98"/>
        <end position="116"/>
    </location>
</feature>
<reference evidence="2" key="1">
    <citation type="submission" date="2006-03" db="EMBL/GenBank/DDBJ databases">
        <title>Complete sequence of Rhodopseudomonas palustris BisB18.</title>
        <authorList>
            <consortium name="US DOE Joint Genome Institute"/>
            <person name="Copeland A."/>
            <person name="Lucas S."/>
            <person name="Lapidus A."/>
            <person name="Barry K."/>
            <person name="Detter J.C."/>
            <person name="Glavina del Rio T."/>
            <person name="Hammon N."/>
            <person name="Israni S."/>
            <person name="Dalin E."/>
            <person name="Tice H."/>
            <person name="Pitluck S."/>
            <person name="Chain P."/>
            <person name="Malfatti S."/>
            <person name="Shin M."/>
            <person name="Vergez L."/>
            <person name="Schmutz J."/>
            <person name="Larimer F."/>
            <person name="Land M."/>
            <person name="Hauser L."/>
            <person name="Pelletier D.A."/>
            <person name="Kyrpides N."/>
            <person name="Anderson I."/>
            <person name="Oda Y."/>
            <person name="Harwood C.S."/>
            <person name="Richardson P."/>
        </authorList>
    </citation>
    <scope>NUCLEOTIDE SEQUENCE [LARGE SCALE GENOMIC DNA]</scope>
    <source>
        <strain evidence="2">BisB18</strain>
    </source>
</reference>
<evidence type="ECO:0000313" key="2">
    <source>
        <dbReference type="EMBL" id="ABD87825.1"/>
    </source>
</evidence>
<feature type="region of interest" description="Disordered" evidence="1">
    <location>
        <begin position="54"/>
        <end position="74"/>
    </location>
</feature>
<evidence type="ECO:0000256" key="1">
    <source>
        <dbReference type="SAM" id="MobiDB-lite"/>
    </source>
</evidence>
<sequence>MPITFEEQFKYRDERNLNAAWFRICCDSKNHCGAALCADRPGLVYLRRCDIDNHRGDHAGSPRTAPGQPSGAAAEDHIGVWGESWFKRRAAIRGGTKTRASANTSESNFTAAVTRR</sequence>
<accession>Q215W1</accession>